<dbReference type="EC" id="6.3.2.3" evidence="11"/>
<evidence type="ECO:0000313" key="14">
    <source>
        <dbReference type="Proteomes" id="UP000185578"/>
    </source>
</evidence>
<keyword evidence="9" id="KW-0464">Manganese</keyword>
<comment type="pathway">
    <text evidence="11">Sulfur metabolism; glutathione biosynthesis; glutathione from L-cysteine and L-glutamate: step 2/2.</text>
</comment>
<evidence type="ECO:0000256" key="9">
    <source>
        <dbReference type="ARBA" id="ARBA00023211"/>
    </source>
</evidence>
<dbReference type="UniPathway" id="UPA00142">
    <property type="reaction ID" value="UER00210"/>
</dbReference>
<dbReference type="EMBL" id="MSCT01000025">
    <property type="protein sequence ID" value="OLF50945.1"/>
    <property type="molecule type" value="Genomic_DNA"/>
</dbReference>
<dbReference type="GO" id="GO:0004363">
    <property type="term" value="F:glutathione synthase activity"/>
    <property type="evidence" value="ECO:0007669"/>
    <property type="project" value="UniProtKB-UniRule"/>
</dbReference>
<evidence type="ECO:0000256" key="4">
    <source>
        <dbReference type="ARBA" id="ARBA00022684"/>
    </source>
</evidence>
<evidence type="ECO:0000313" key="13">
    <source>
        <dbReference type="EMBL" id="OLF50945.1"/>
    </source>
</evidence>
<dbReference type="PANTHER" id="PTHR21621:SF4">
    <property type="entry name" value="GLUTATHIONE SYNTHETASE"/>
    <property type="match status" value="1"/>
</dbReference>
<dbReference type="Pfam" id="PF02955">
    <property type="entry name" value="GSH-S_ATP"/>
    <property type="match status" value="1"/>
</dbReference>
<dbReference type="Pfam" id="PF02951">
    <property type="entry name" value="GSH-S_N"/>
    <property type="match status" value="1"/>
</dbReference>
<gene>
    <name evidence="11" type="primary">gshB</name>
    <name evidence="13" type="ORF">BTN82_30030</name>
</gene>
<dbReference type="InterPro" id="IPR004215">
    <property type="entry name" value="GSHS_N"/>
</dbReference>
<evidence type="ECO:0000256" key="7">
    <source>
        <dbReference type="ARBA" id="ARBA00022840"/>
    </source>
</evidence>
<dbReference type="PROSITE" id="PS50975">
    <property type="entry name" value="ATP_GRASP"/>
    <property type="match status" value="1"/>
</dbReference>
<protein>
    <recommendedName>
        <fullName evidence="11">Glutathione synthetase</fullName>
        <ecNumber evidence="11">6.3.2.3</ecNumber>
    </recommendedName>
    <alternativeName>
        <fullName evidence="11">GSH synthetase</fullName>
        <shortName evidence="11">GSH-S</shortName>
        <shortName evidence="11">GSHase</shortName>
    </alternativeName>
    <alternativeName>
        <fullName evidence="11">Glutathione synthase</fullName>
    </alternativeName>
</protein>
<dbReference type="Gene3D" id="3.40.50.20">
    <property type="match status" value="1"/>
</dbReference>
<dbReference type="FunFam" id="3.30.1490.20:FF:000009">
    <property type="entry name" value="Glutathione synthetase"/>
    <property type="match status" value="1"/>
</dbReference>
<dbReference type="AlphaFoldDB" id="A0A1Q8EGL0"/>
<dbReference type="SUPFAM" id="SSF56059">
    <property type="entry name" value="Glutathione synthetase ATP-binding domain-like"/>
    <property type="match status" value="1"/>
</dbReference>
<dbReference type="OrthoDB" id="9785415at2"/>
<evidence type="ECO:0000256" key="10">
    <source>
        <dbReference type="ARBA" id="ARBA00050650"/>
    </source>
</evidence>
<keyword evidence="8" id="KW-0460">Magnesium</keyword>
<dbReference type="SUPFAM" id="SSF52440">
    <property type="entry name" value="PreATP-grasp domain"/>
    <property type="match status" value="1"/>
</dbReference>
<keyword evidence="3 11" id="KW-0436">Ligase</keyword>
<dbReference type="NCBIfam" id="TIGR01380">
    <property type="entry name" value="glut_syn"/>
    <property type="match status" value="1"/>
</dbReference>
<dbReference type="NCBIfam" id="NF003573">
    <property type="entry name" value="PRK05246.1"/>
    <property type="match status" value="1"/>
</dbReference>
<dbReference type="InterPro" id="IPR011761">
    <property type="entry name" value="ATP-grasp"/>
</dbReference>
<dbReference type="InterPro" id="IPR004218">
    <property type="entry name" value="GSHS_ATP-bd"/>
</dbReference>
<accession>A0A1Q8EGL0</accession>
<organism evidence="13 14">
    <name type="scientific">Pseudomonas chlororaphis</name>
    <dbReference type="NCBI Taxonomy" id="587753"/>
    <lineage>
        <taxon>Bacteria</taxon>
        <taxon>Pseudomonadati</taxon>
        <taxon>Pseudomonadota</taxon>
        <taxon>Gammaproteobacteria</taxon>
        <taxon>Pseudomonadales</taxon>
        <taxon>Pseudomonadaceae</taxon>
        <taxon>Pseudomonas</taxon>
    </lineage>
</organism>
<keyword evidence="4 11" id="KW-0317">Glutathione biosynthesis</keyword>
<keyword evidence="7 11" id="KW-0067">ATP-binding</keyword>
<dbReference type="GO" id="GO:0005524">
    <property type="term" value="F:ATP binding"/>
    <property type="evidence" value="ECO:0007669"/>
    <property type="project" value="UniProtKB-UniRule"/>
</dbReference>
<name>A0A1Q8EGL0_9PSED</name>
<proteinExistence type="inferred from homology"/>
<dbReference type="GO" id="GO:0046872">
    <property type="term" value="F:metal ion binding"/>
    <property type="evidence" value="ECO:0007669"/>
    <property type="project" value="UniProtKB-KW"/>
</dbReference>
<dbReference type="Proteomes" id="UP000185578">
    <property type="component" value="Unassembled WGS sequence"/>
</dbReference>
<keyword evidence="5" id="KW-0479">Metal-binding</keyword>
<comment type="similarity">
    <text evidence="11">Belongs to the prokaryotic GSH synthase family.</text>
</comment>
<dbReference type="FunFam" id="3.40.50.20:FF:000009">
    <property type="entry name" value="Glutathione synthetase"/>
    <property type="match status" value="1"/>
</dbReference>
<dbReference type="GO" id="GO:0005737">
    <property type="term" value="C:cytoplasm"/>
    <property type="evidence" value="ECO:0007669"/>
    <property type="project" value="TreeGrafter"/>
</dbReference>
<dbReference type="InterPro" id="IPR013815">
    <property type="entry name" value="ATP_grasp_subdomain_1"/>
</dbReference>
<comment type="cofactor">
    <cofactor evidence="1">
        <name>Mn(2+)</name>
        <dbReference type="ChEBI" id="CHEBI:29035"/>
    </cofactor>
</comment>
<dbReference type="Gene3D" id="3.30.470.20">
    <property type="entry name" value="ATP-grasp fold, B domain"/>
    <property type="match status" value="1"/>
</dbReference>
<dbReference type="Gene3D" id="3.30.1490.20">
    <property type="entry name" value="ATP-grasp fold, A domain"/>
    <property type="match status" value="1"/>
</dbReference>
<dbReference type="HAMAP" id="MF_00162">
    <property type="entry name" value="GSH_S"/>
    <property type="match status" value="1"/>
</dbReference>
<dbReference type="RefSeq" id="WP_075122620.1">
    <property type="nucleotide sequence ID" value="NZ_MSCT01000025.1"/>
</dbReference>
<evidence type="ECO:0000256" key="1">
    <source>
        <dbReference type="ARBA" id="ARBA00001936"/>
    </source>
</evidence>
<comment type="cofactor">
    <cofactor evidence="2">
        <name>Mg(2+)</name>
        <dbReference type="ChEBI" id="CHEBI:18420"/>
    </cofactor>
</comment>
<dbReference type="FunFam" id="3.30.470.20:FF:000010">
    <property type="entry name" value="Glutathione synthetase"/>
    <property type="match status" value="1"/>
</dbReference>
<comment type="catalytic activity">
    <reaction evidence="10 11">
        <text>gamma-L-glutamyl-L-cysteine + glycine + ATP = glutathione + ADP + phosphate + H(+)</text>
        <dbReference type="Rhea" id="RHEA:13557"/>
        <dbReference type="ChEBI" id="CHEBI:15378"/>
        <dbReference type="ChEBI" id="CHEBI:30616"/>
        <dbReference type="ChEBI" id="CHEBI:43474"/>
        <dbReference type="ChEBI" id="CHEBI:57305"/>
        <dbReference type="ChEBI" id="CHEBI:57925"/>
        <dbReference type="ChEBI" id="CHEBI:58173"/>
        <dbReference type="ChEBI" id="CHEBI:456216"/>
        <dbReference type="EC" id="6.3.2.3"/>
    </reaction>
</comment>
<evidence type="ECO:0000256" key="6">
    <source>
        <dbReference type="ARBA" id="ARBA00022741"/>
    </source>
</evidence>
<evidence type="ECO:0000256" key="11">
    <source>
        <dbReference type="HAMAP-Rule" id="MF_00162"/>
    </source>
</evidence>
<evidence type="ECO:0000256" key="2">
    <source>
        <dbReference type="ARBA" id="ARBA00001946"/>
    </source>
</evidence>
<reference evidence="13 14" key="1">
    <citation type="submission" date="2016-12" db="EMBL/GenBank/DDBJ databases">
        <authorList>
            <person name="Song W.-J."/>
            <person name="Kurnit D.M."/>
        </authorList>
    </citation>
    <scope>NUCLEOTIDE SEQUENCE [LARGE SCALE GENOMIC DNA]</scope>
    <source>
        <strain evidence="13 14">PCL1601</strain>
    </source>
</reference>
<evidence type="ECO:0000256" key="8">
    <source>
        <dbReference type="ARBA" id="ARBA00022842"/>
    </source>
</evidence>
<dbReference type="InterPro" id="IPR006284">
    <property type="entry name" value="Glut_synth_pro"/>
</dbReference>
<dbReference type="InterPro" id="IPR016185">
    <property type="entry name" value="PreATP-grasp_dom_sf"/>
</dbReference>
<dbReference type="PANTHER" id="PTHR21621">
    <property type="entry name" value="RIBOSOMAL PROTEIN S6 MODIFICATION PROTEIN"/>
    <property type="match status" value="1"/>
</dbReference>
<evidence type="ECO:0000256" key="5">
    <source>
        <dbReference type="ARBA" id="ARBA00022723"/>
    </source>
</evidence>
<sequence>MSVRVGIVMDPIASISYKKDSSLAMLLAAQERGWTLFYMEQQDLYQAAGGVARARMRPLKVFANPDKWFELEAETDSALSELDVILMRKDPPFDMEFVYSTYLLEQAERDGVLVVNKPQSLRDCNEKLFATLFPQCTPPTLVSRRADILREFAAQHGDVILKPLDGMGGTSIFRHRAGDPNLSVILETLTALGTQQIMAQAYLPAIKDGDKRILMIDGEPVPYCLARIPASGETRGNLAAGGRGEARPLTDKDRWIAAQVGPTLREKGLLFVGLDVIGENLTEINVTSPTCIREIDNAFGTHIGAMLMDAIEKKLQAASRKPQA</sequence>
<evidence type="ECO:0000256" key="3">
    <source>
        <dbReference type="ARBA" id="ARBA00022598"/>
    </source>
</evidence>
<keyword evidence="6 11" id="KW-0547">Nucleotide-binding</keyword>
<evidence type="ECO:0000259" key="12">
    <source>
        <dbReference type="PROSITE" id="PS50975"/>
    </source>
</evidence>
<comment type="caution">
    <text evidence="13">The sequence shown here is derived from an EMBL/GenBank/DDBJ whole genome shotgun (WGS) entry which is preliminary data.</text>
</comment>
<feature type="domain" description="ATP-grasp" evidence="12">
    <location>
        <begin position="126"/>
        <end position="312"/>
    </location>
</feature>